<dbReference type="PANTHER" id="PTHR11099:SF0">
    <property type="entry name" value="VACUOLAR PROTEIN SORTING-ASSOCIATED PROTEIN 35"/>
    <property type="match status" value="1"/>
</dbReference>
<dbReference type="Proteomes" id="UP001153365">
    <property type="component" value="Unassembled WGS sequence"/>
</dbReference>
<feature type="compositionally biased region" description="Polar residues" evidence="1">
    <location>
        <begin position="141"/>
        <end position="155"/>
    </location>
</feature>
<accession>A0AAV0BEW7</accession>
<comment type="caution">
    <text evidence="2">The sequence shown here is derived from an EMBL/GenBank/DDBJ whole genome shotgun (WGS) entry which is preliminary data.</text>
</comment>
<reference evidence="2" key="1">
    <citation type="submission" date="2022-06" db="EMBL/GenBank/DDBJ databases">
        <authorList>
            <consortium name="SYNGENTA / RWTH Aachen University"/>
        </authorList>
    </citation>
    <scope>NUCLEOTIDE SEQUENCE</scope>
</reference>
<sequence length="206" mass="23398">MTRDCLPIGSEATDPGGFLTNFIEMKKLCRREMERKELKILVGTNFVRLSEPEGVVLDMYQLSTYDFLEQFVSCKDIIAQVYLMEVFAKNESPEETKRKEEDAARRLAAKIKAQKEKRRQNMQREEAKVKDSLKDVPPVASTENKTSISTNGDYSTTSIISEAGPSITNQPVKKFHGIPANVPVFEVFWLQVVELIRASSEFCFSC</sequence>
<keyword evidence="3" id="KW-1185">Reference proteome</keyword>
<dbReference type="GO" id="GO:0042147">
    <property type="term" value="P:retrograde transport, endosome to Golgi"/>
    <property type="evidence" value="ECO:0007669"/>
    <property type="project" value="InterPro"/>
</dbReference>
<feature type="compositionally biased region" description="Basic and acidic residues" evidence="1">
    <location>
        <begin position="122"/>
        <end position="134"/>
    </location>
</feature>
<dbReference type="EMBL" id="CALTRL010005720">
    <property type="protein sequence ID" value="CAH7685346.1"/>
    <property type="molecule type" value="Genomic_DNA"/>
</dbReference>
<dbReference type="GO" id="GO:0030906">
    <property type="term" value="C:retromer, cargo-selective complex"/>
    <property type="evidence" value="ECO:0007669"/>
    <property type="project" value="InterPro"/>
</dbReference>
<evidence type="ECO:0000256" key="1">
    <source>
        <dbReference type="SAM" id="MobiDB-lite"/>
    </source>
</evidence>
<proteinExistence type="predicted"/>
<dbReference type="Pfam" id="PF03635">
    <property type="entry name" value="Vps35"/>
    <property type="match status" value="1"/>
</dbReference>
<dbReference type="InterPro" id="IPR005378">
    <property type="entry name" value="Vps35"/>
</dbReference>
<dbReference type="AlphaFoldDB" id="A0AAV0BEW7"/>
<evidence type="ECO:0000313" key="3">
    <source>
        <dbReference type="Proteomes" id="UP001153365"/>
    </source>
</evidence>
<organism evidence="2 3">
    <name type="scientific">Phakopsora pachyrhizi</name>
    <name type="common">Asian soybean rust disease fungus</name>
    <dbReference type="NCBI Taxonomy" id="170000"/>
    <lineage>
        <taxon>Eukaryota</taxon>
        <taxon>Fungi</taxon>
        <taxon>Dikarya</taxon>
        <taxon>Basidiomycota</taxon>
        <taxon>Pucciniomycotina</taxon>
        <taxon>Pucciniomycetes</taxon>
        <taxon>Pucciniales</taxon>
        <taxon>Phakopsoraceae</taxon>
        <taxon>Phakopsora</taxon>
    </lineage>
</organism>
<dbReference type="PANTHER" id="PTHR11099">
    <property type="entry name" value="VACUOLAR SORTING PROTEIN 35"/>
    <property type="match status" value="1"/>
</dbReference>
<dbReference type="GO" id="GO:0006886">
    <property type="term" value="P:intracellular protein transport"/>
    <property type="evidence" value="ECO:0007669"/>
    <property type="project" value="TreeGrafter"/>
</dbReference>
<gene>
    <name evidence="2" type="ORF">PPACK8108_LOCUS19847</name>
</gene>
<dbReference type="GO" id="GO:0005829">
    <property type="term" value="C:cytosol"/>
    <property type="evidence" value="ECO:0007669"/>
    <property type="project" value="GOC"/>
</dbReference>
<dbReference type="GO" id="GO:0005770">
    <property type="term" value="C:late endosome"/>
    <property type="evidence" value="ECO:0007669"/>
    <property type="project" value="TreeGrafter"/>
</dbReference>
<name>A0AAV0BEW7_PHAPC</name>
<evidence type="ECO:0000313" key="2">
    <source>
        <dbReference type="EMBL" id="CAH7685346.1"/>
    </source>
</evidence>
<feature type="region of interest" description="Disordered" evidence="1">
    <location>
        <begin position="113"/>
        <end position="155"/>
    </location>
</feature>
<protein>
    <submittedName>
        <fullName evidence="2">Vacuolar protein sorting-associated protein 35-domain-containing protein</fullName>
    </submittedName>
</protein>